<evidence type="ECO:0000313" key="2">
    <source>
        <dbReference type="EMBL" id="KAK9115989.1"/>
    </source>
</evidence>
<sequence length="88" mass="9895">MECIHEQKSDSERSKLPRRKKGERGGKDLPKRLRWATGGLTNPHKEHKQAKPLAARRAKVGRSQASQLEEEAKAGPGQTVPWKEKMDG</sequence>
<dbReference type="Proteomes" id="UP001417504">
    <property type="component" value="Unassembled WGS sequence"/>
</dbReference>
<accession>A0AAP0NRZ2</accession>
<name>A0AAP0NRZ2_9MAGN</name>
<evidence type="ECO:0000256" key="1">
    <source>
        <dbReference type="SAM" id="MobiDB-lite"/>
    </source>
</evidence>
<keyword evidence="3" id="KW-1185">Reference proteome</keyword>
<gene>
    <name evidence="2" type="ORF">Sjap_014936</name>
</gene>
<protein>
    <submittedName>
        <fullName evidence="2">Uncharacterized protein</fullName>
    </submittedName>
</protein>
<dbReference type="AlphaFoldDB" id="A0AAP0NRZ2"/>
<reference evidence="2 3" key="1">
    <citation type="submission" date="2024-01" db="EMBL/GenBank/DDBJ databases">
        <title>Genome assemblies of Stephania.</title>
        <authorList>
            <person name="Yang L."/>
        </authorList>
    </citation>
    <scope>NUCLEOTIDE SEQUENCE [LARGE SCALE GENOMIC DNA]</scope>
    <source>
        <strain evidence="2">QJT</strain>
        <tissue evidence="2">Leaf</tissue>
    </source>
</reference>
<evidence type="ECO:0000313" key="3">
    <source>
        <dbReference type="Proteomes" id="UP001417504"/>
    </source>
</evidence>
<comment type="caution">
    <text evidence="2">The sequence shown here is derived from an EMBL/GenBank/DDBJ whole genome shotgun (WGS) entry which is preliminary data.</text>
</comment>
<feature type="compositionally biased region" description="Basic residues" evidence="1">
    <location>
        <begin position="45"/>
        <end position="60"/>
    </location>
</feature>
<organism evidence="2 3">
    <name type="scientific">Stephania japonica</name>
    <dbReference type="NCBI Taxonomy" id="461633"/>
    <lineage>
        <taxon>Eukaryota</taxon>
        <taxon>Viridiplantae</taxon>
        <taxon>Streptophyta</taxon>
        <taxon>Embryophyta</taxon>
        <taxon>Tracheophyta</taxon>
        <taxon>Spermatophyta</taxon>
        <taxon>Magnoliopsida</taxon>
        <taxon>Ranunculales</taxon>
        <taxon>Menispermaceae</taxon>
        <taxon>Menispermoideae</taxon>
        <taxon>Cissampelideae</taxon>
        <taxon>Stephania</taxon>
    </lineage>
</organism>
<dbReference type="EMBL" id="JBBNAE010000006">
    <property type="protein sequence ID" value="KAK9115989.1"/>
    <property type="molecule type" value="Genomic_DNA"/>
</dbReference>
<proteinExistence type="predicted"/>
<feature type="region of interest" description="Disordered" evidence="1">
    <location>
        <begin position="1"/>
        <end position="88"/>
    </location>
</feature>
<feature type="compositionally biased region" description="Basic and acidic residues" evidence="1">
    <location>
        <begin position="1"/>
        <end position="15"/>
    </location>
</feature>